<comment type="caution">
    <text evidence="6">The sequence shown here is derived from an EMBL/GenBank/DDBJ whole genome shotgun (WGS) entry which is preliminary data.</text>
</comment>
<keyword evidence="4 5" id="KW-0472">Membrane</keyword>
<dbReference type="PANTHER" id="PTHR12714:SF9">
    <property type="entry name" value="PROTEIN-S-ISOPRENYLCYSTEINE O-METHYLTRANSFERASE"/>
    <property type="match status" value="1"/>
</dbReference>
<keyword evidence="3 5" id="KW-1133">Transmembrane helix</keyword>
<feature type="transmembrane region" description="Helical" evidence="5">
    <location>
        <begin position="66"/>
        <end position="92"/>
    </location>
</feature>
<dbReference type="RefSeq" id="WP_130895707.1">
    <property type="nucleotide sequence ID" value="NZ_JAANOO010000002.1"/>
</dbReference>
<organism evidence="6 7">
    <name type="scientific">Aquirufa antheringensis</name>
    <dbReference type="NCBI Taxonomy" id="2516559"/>
    <lineage>
        <taxon>Bacteria</taxon>
        <taxon>Pseudomonadati</taxon>
        <taxon>Bacteroidota</taxon>
        <taxon>Cytophagia</taxon>
        <taxon>Cytophagales</taxon>
        <taxon>Flectobacillaceae</taxon>
        <taxon>Aquirufa</taxon>
    </lineage>
</organism>
<dbReference type="Gene3D" id="1.20.120.1630">
    <property type="match status" value="1"/>
</dbReference>
<dbReference type="AlphaFoldDB" id="A0A4Q9BH58"/>
<proteinExistence type="predicted"/>
<keyword evidence="6" id="KW-0489">Methyltransferase</keyword>
<keyword evidence="2 5" id="KW-0812">Transmembrane</keyword>
<dbReference type="EMBL" id="SEWY01000001">
    <property type="protein sequence ID" value="TBH75151.1"/>
    <property type="molecule type" value="Genomic_DNA"/>
</dbReference>
<feature type="transmembrane region" description="Helical" evidence="5">
    <location>
        <begin position="6"/>
        <end position="22"/>
    </location>
</feature>
<feature type="transmembrane region" description="Helical" evidence="5">
    <location>
        <begin position="42"/>
        <end position="60"/>
    </location>
</feature>
<accession>A0A4Q9BH58</accession>
<comment type="subcellular location">
    <subcellularLocation>
        <location evidence="1">Endomembrane system</location>
        <topology evidence="1">Multi-pass membrane protein</topology>
    </subcellularLocation>
</comment>
<reference evidence="6 7" key="1">
    <citation type="submission" date="2019-02" db="EMBL/GenBank/DDBJ databases">
        <title>Genome of a new Bacteroidetes strain.</title>
        <authorList>
            <person name="Pitt A."/>
        </authorList>
    </citation>
    <scope>NUCLEOTIDE SEQUENCE [LARGE SCALE GENOMIC DNA]</scope>
    <source>
        <strain evidence="6 7">103A-SOEBACH</strain>
    </source>
</reference>
<dbReference type="GO" id="GO:0032259">
    <property type="term" value="P:methylation"/>
    <property type="evidence" value="ECO:0007669"/>
    <property type="project" value="UniProtKB-KW"/>
</dbReference>
<dbReference type="Proteomes" id="UP000293583">
    <property type="component" value="Unassembled WGS sequence"/>
</dbReference>
<evidence type="ECO:0000313" key="6">
    <source>
        <dbReference type="EMBL" id="TBH75151.1"/>
    </source>
</evidence>
<name>A0A4Q9BH58_9BACT</name>
<evidence type="ECO:0000256" key="4">
    <source>
        <dbReference type="ARBA" id="ARBA00023136"/>
    </source>
</evidence>
<sequence>MEIILLGFGWIMYFFIHSFLASNEVKSSVEKRIPALFAYYRISYNLIAIAGLIPLLYGSIFLPDPLLFASAWLVPLGIFLLITGLVLLYLAFKAFDGAEFLGLKKETKPELVFTGMYQYVRHPLYFATIVLILGLFLLVPTQKMLLVLLISYGYILIGYRLEERKLVEVFGDKYLDYQKRVKAIIPLLY</sequence>
<dbReference type="GO" id="GO:0008168">
    <property type="term" value="F:methyltransferase activity"/>
    <property type="evidence" value="ECO:0007669"/>
    <property type="project" value="UniProtKB-KW"/>
</dbReference>
<dbReference type="OrthoDB" id="9809773at2"/>
<dbReference type="InterPro" id="IPR007318">
    <property type="entry name" value="Phopholipid_MeTrfase"/>
</dbReference>
<dbReference type="Pfam" id="PF04191">
    <property type="entry name" value="PEMT"/>
    <property type="match status" value="1"/>
</dbReference>
<keyword evidence="7" id="KW-1185">Reference proteome</keyword>
<feature type="transmembrane region" description="Helical" evidence="5">
    <location>
        <begin position="145"/>
        <end position="161"/>
    </location>
</feature>
<dbReference type="GO" id="GO:0012505">
    <property type="term" value="C:endomembrane system"/>
    <property type="evidence" value="ECO:0007669"/>
    <property type="project" value="UniProtKB-SubCell"/>
</dbReference>
<evidence type="ECO:0000313" key="7">
    <source>
        <dbReference type="Proteomes" id="UP000293583"/>
    </source>
</evidence>
<keyword evidence="6" id="KW-0808">Transferase</keyword>
<evidence type="ECO:0000256" key="1">
    <source>
        <dbReference type="ARBA" id="ARBA00004127"/>
    </source>
</evidence>
<gene>
    <name evidence="6" type="ORF">EWU20_00845</name>
</gene>
<dbReference type="PANTHER" id="PTHR12714">
    <property type="entry name" value="PROTEIN-S ISOPRENYLCYSTEINE O-METHYLTRANSFERASE"/>
    <property type="match status" value="1"/>
</dbReference>
<protein>
    <submittedName>
        <fullName evidence="6">Isoprenylcysteine carboxylmethyltransferase family protein</fullName>
    </submittedName>
</protein>
<feature type="transmembrane region" description="Helical" evidence="5">
    <location>
        <begin position="123"/>
        <end position="139"/>
    </location>
</feature>
<evidence type="ECO:0000256" key="5">
    <source>
        <dbReference type="SAM" id="Phobius"/>
    </source>
</evidence>
<evidence type="ECO:0000256" key="3">
    <source>
        <dbReference type="ARBA" id="ARBA00022989"/>
    </source>
</evidence>
<evidence type="ECO:0000256" key="2">
    <source>
        <dbReference type="ARBA" id="ARBA00022692"/>
    </source>
</evidence>